<name>A0A482PGN0_CITRO</name>
<evidence type="ECO:0000313" key="1">
    <source>
        <dbReference type="EMBL" id="QBY29113.1"/>
    </source>
</evidence>
<dbReference type="RefSeq" id="WP_012906806.1">
    <property type="nucleotide sequence ID" value="NZ_CAJTBI010000018.1"/>
</dbReference>
<dbReference type="OMA" id="REEICIY"/>
<protein>
    <submittedName>
        <fullName evidence="1">Uncharacterized protein</fullName>
    </submittedName>
</protein>
<gene>
    <name evidence="1" type="ORF">E2R62_09725</name>
</gene>
<dbReference type="EMBL" id="CP038008">
    <property type="protein sequence ID" value="QBY29113.1"/>
    <property type="molecule type" value="Genomic_DNA"/>
</dbReference>
<accession>A0A482PGN0</accession>
<organism evidence="1">
    <name type="scientific">Citrobacter rodentium</name>
    <dbReference type="NCBI Taxonomy" id="67825"/>
    <lineage>
        <taxon>Bacteria</taxon>
        <taxon>Pseudomonadati</taxon>
        <taxon>Pseudomonadota</taxon>
        <taxon>Gammaproteobacteria</taxon>
        <taxon>Enterobacterales</taxon>
        <taxon>Enterobacteriaceae</taxon>
        <taxon>Citrobacter</taxon>
    </lineage>
</organism>
<sequence length="108" mass="12009">MNEQTTVKHLHFYGASDDLLECEGAIREEIGCYNSPGIYHLKSAEGEMQVVGYYLDSGLWSIGISQVAEDTPLPAWPVTYAMHERGYSVQLTITVPDDAILVLSEEDE</sequence>
<reference evidence="1" key="1">
    <citation type="submission" date="2019-03" db="EMBL/GenBank/DDBJ databases">
        <title>Complete genome sequence of enteropathogenic Citrobacter rodentium strain DBS100.</title>
        <authorList>
            <person name="Popov G."/>
            <person name="Fiebig A."/>
            <person name="Shideler S."/>
            <person name="Coombes B."/>
            <person name="Savchenko A."/>
        </authorList>
    </citation>
    <scope>NUCLEOTIDE SEQUENCE</scope>
    <source>
        <strain evidence="1">DBS100</strain>
    </source>
</reference>
<dbReference type="AlphaFoldDB" id="A0A482PGN0"/>
<proteinExistence type="predicted"/>